<sequence>MQTMPTHLSLRRLYGLFLLVRNVGCWAPMIKYYSKGVFRLTRQEGAQNLRSAIHRRISAAVEKSADHRIPSAAAEQVKKPSRVLANMQTAHDLCCHRTRSLPNDSKFRECANDQDLKPCLKCGPHNNCAVAEDVFSRKPELCGCRIQNPAT</sequence>
<dbReference type="Proteomes" id="UP000189701">
    <property type="component" value="Unplaced"/>
</dbReference>
<keyword evidence="1" id="KW-0472">Membrane</keyword>
<protein>
    <submittedName>
        <fullName evidence="3">Uncharacterized protein LOC104234984</fullName>
    </submittedName>
</protein>
<accession>A0A1U7XJ25</accession>
<name>A0A1U7XJ25_NICSY</name>
<proteinExistence type="predicted"/>
<evidence type="ECO:0000256" key="1">
    <source>
        <dbReference type="SAM" id="Phobius"/>
    </source>
</evidence>
<evidence type="ECO:0000313" key="3">
    <source>
        <dbReference type="RefSeq" id="XP_009786949.1"/>
    </source>
</evidence>
<dbReference type="AlphaFoldDB" id="A0A1U7XJ25"/>
<reference evidence="2" key="1">
    <citation type="journal article" date="2013" name="Genome Biol.">
        <title>Reference genomes and transcriptomes of Nicotiana sylvestris and Nicotiana tomentosiformis.</title>
        <authorList>
            <person name="Sierro N."/>
            <person name="Battey J.N."/>
            <person name="Ouadi S."/>
            <person name="Bovet L."/>
            <person name="Goepfert S."/>
            <person name="Bakaher N."/>
            <person name="Peitsch M.C."/>
            <person name="Ivanov N.V."/>
        </authorList>
    </citation>
    <scope>NUCLEOTIDE SEQUENCE [LARGE SCALE GENOMIC DNA]</scope>
</reference>
<feature type="transmembrane region" description="Helical" evidence="1">
    <location>
        <begin position="12"/>
        <end position="33"/>
    </location>
</feature>
<gene>
    <name evidence="3" type="primary">LOC104234984</name>
</gene>
<keyword evidence="1" id="KW-1133">Transmembrane helix</keyword>
<keyword evidence="1" id="KW-0812">Transmembrane</keyword>
<organism evidence="2 3">
    <name type="scientific">Nicotiana sylvestris</name>
    <name type="common">Wood tobacco</name>
    <name type="synonym">South American tobacco</name>
    <dbReference type="NCBI Taxonomy" id="4096"/>
    <lineage>
        <taxon>Eukaryota</taxon>
        <taxon>Viridiplantae</taxon>
        <taxon>Streptophyta</taxon>
        <taxon>Embryophyta</taxon>
        <taxon>Tracheophyta</taxon>
        <taxon>Spermatophyta</taxon>
        <taxon>Magnoliopsida</taxon>
        <taxon>eudicotyledons</taxon>
        <taxon>Gunneridae</taxon>
        <taxon>Pentapetalae</taxon>
        <taxon>asterids</taxon>
        <taxon>lamiids</taxon>
        <taxon>Solanales</taxon>
        <taxon>Solanaceae</taxon>
        <taxon>Nicotianoideae</taxon>
        <taxon>Nicotianeae</taxon>
        <taxon>Nicotiana</taxon>
    </lineage>
</organism>
<reference evidence="3" key="2">
    <citation type="submission" date="2025-08" db="UniProtKB">
        <authorList>
            <consortium name="RefSeq"/>
        </authorList>
    </citation>
    <scope>IDENTIFICATION</scope>
    <source>
        <tissue evidence="3">Leaf</tissue>
    </source>
</reference>
<keyword evidence="2" id="KW-1185">Reference proteome</keyword>
<dbReference type="OrthoDB" id="26525at2759"/>
<dbReference type="RefSeq" id="XP_009786949.1">
    <property type="nucleotide sequence ID" value="XM_009788647.1"/>
</dbReference>
<evidence type="ECO:0000313" key="2">
    <source>
        <dbReference type="Proteomes" id="UP000189701"/>
    </source>
</evidence>